<dbReference type="InterPro" id="IPR023614">
    <property type="entry name" value="Porin_dom_sf"/>
</dbReference>
<sequence>MKKVLFASTALVMMTAGVASAEVALSGDGRMGIVYDGNDAQFSSRIRARFTMTGESDAGLSFGGTFRVDQENYSSNSFRSAARGTAGAVWISGTYGKLSMGDTVSASEAAVGDLYDIGYTEGSFAGDYEEISYLTGDGENLNQGPNILYEYSYNNFKFYASASDGSDNLVCGVGAVTGSDAVCNVPGDDDKSDTAWSLAAAYDAGNYNVGLGYARHGDAKEIVLGGEATFNQFSVKAVIADYKDRGWAPGYDFDKTYGISAKYAANALTVKANWRRDEVNSLIAGVDDESFDSYGIGADYDLGGGATVAGGISKSDYIDDTVADFGIKFKF</sequence>
<evidence type="ECO:0000259" key="2">
    <source>
        <dbReference type="Pfam" id="PF13609"/>
    </source>
</evidence>
<keyword evidence="1" id="KW-0732">Signal</keyword>
<dbReference type="EMBL" id="JBHUEN010000006">
    <property type="protein sequence ID" value="MFD1880437.1"/>
    <property type="molecule type" value="Genomic_DNA"/>
</dbReference>
<dbReference type="InterPro" id="IPR033900">
    <property type="entry name" value="Gram_neg_porin_domain"/>
</dbReference>
<evidence type="ECO:0000313" key="3">
    <source>
        <dbReference type="EMBL" id="MFD1880437.1"/>
    </source>
</evidence>
<proteinExistence type="predicted"/>
<reference evidence="4" key="1">
    <citation type="journal article" date="2019" name="Int. J. Syst. Evol. Microbiol.">
        <title>The Global Catalogue of Microorganisms (GCM) 10K type strain sequencing project: providing services to taxonomists for standard genome sequencing and annotation.</title>
        <authorList>
            <consortium name="The Broad Institute Genomics Platform"/>
            <consortium name="The Broad Institute Genome Sequencing Center for Infectious Disease"/>
            <person name="Wu L."/>
            <person name="Ma J."/>
        </authorList>
    </citation>
    <scope>NUCLEOTIDE SEQUENCE [LARGE SCALE GENOMIC DNA]</scope>
    <source>
        <strain evidence="4">CCUG 56029</strain>
    </source>
</reference>
<keyword evidence="4" id="KW-1185">Reference proteome</keyword>
<organism evidence="3 4">
    <name type="scientific">Paracoccus pacificus</name>
    <dbReference type="NCBI Taxonomy" id="1463598"/>
    <lineage>
        <taxon>Bacteria</taxon>
        <taxon>Pseudomonadati</taxon>
        <taxon>Pseudomonadota</taxon>
        <taxon>Alphaproteobacteria</taxon>
        <taxon>Rhodobacterales</taxon>
        <taxon>Paracoccaceae</taxon>
        <taxon>Paracoccus</taxon>
    </lineage>
</organism>
<evidence type="ECO:0000313" key="4">
    <source>
        <dbReference type="Proteomes" id="UP001597213"/>
    </source>
</evidence>
<name>A0ABW4R2T9_9RHOB</name>
<feature type="chain" id="PRO_5046204582" evidence="1">
    <location>
        <begin position="22"/>
        <end position="331"/>
    </location>
</feature>
<accession>A0ABW4R2T9</accession>
<feature type="signal peptide" evidence="1">
    <location>
        <begin position="1"/>
        <end position="21"/>
    </location>
</feature>
<dbReference type="Pfam" id="PF13609">
    <property type="entry name" value="Porin_4"/>
    <property type="match status" value="1"/>
</dbReference>
<dbReference type="Gene3D" id="2.40.160.10">
    <property type="entry name" value="Porin"/>
    <property type="match status" value="1"/>
</dbReference>
<comment type="caution">
    <text evidence="3">The sequence shown here is derived from an EMBL/GenBank/DDBJ whole genome shotgun (WGS) entry which is preliminary data.</text>
</comment>
<feature type="domain" description="Porin" evidence="2">
    <location>
        <begin position="7"/>
        <end position="316"/>
    </location>
</feature>
<gene>
    <name evidence="3" type="ORF">ACFSCT_01760</name>
</gene>
<dbReference type="RefSeq" id="WP_379139626.1">
    <property type="nucleotide sequence ID" value="NZ_JBHUEN010000006.1"/>
</dbReference>
<dbReference type="SUPFAM" id="SSF56935">
    <property type="entry name" value="Porins"/>
    <property type="match status" value="1"/>
</dbReference>
<evidence type="ECO:0000256" key="1">
    <source>
        <dbReference type="SAM" id="SignalP"/>
    </source>
</evidence>
<protein>
    <submittedName>
        <fullName evidence="3">Porin</fullName>
    </submittedName>
</protein>
<dbReference type="Proteomes" id="UP001597213">
    <property type="component" value="Unassembled WGS sequence"/>
</dbReference>